<name>A0ABN8CLX4_9STRA</name>
<feature type="compositionally biased region" description="Basic and acidic residues" evidence="1">
    <location>
        <begin position="83"/>
        <end position="126"/>
    </location>
</feature>
<organism evidence="3 4">
    <name type="scientific">Peronospora belbahrii</name>
    <dbReference type="NCBI Taxonomy" id="622444"/>
    <lineage>
        <taxon>Eukaryota</taxon>
        <taxon>Sar</taxon>
        <taxon>Stramenopiles</taxon>
        <taxon>Oomycota</taxon>
        <taxon>Peronosporomycetes</taxon>
        <taxon>Peronosporales</taxon>
        <taxon>Peronosporaceae</taxon>
        <taxon>Peronospora</taxon>
    </lineage>
</organism>
<evidence type="ECO:0000313" key="4">
    <source>
        <dbReference type="Proteomes" id="UP001158986"/>
    </source>
</evidence>
<keyword evidence="2" id="KW-0732">Signal</keyword>
<evidence type="ECO:0000256" key="1">
    <source>
        <dbReference type="SAM" id="MobiDB-lite"/>
    </source>
</evidence>
<protein>
    <recommendedName>
        <fullName evidence="5">RxLR effector protein</fullName>
    </recommendedName>
</protein>
<dbReference type="EMBL" id="CAKLCB010000051">
    <property type="protein sequence ID" value="CAH0514065.1"/>
    <property type="molecule type" value="Genomic_DNA"/>
</dbReference>
<proteinExistence type="predicted"/>
<feature type="chain" id="PRO_5046577355" description="RxLR effector protein" evidence="2">
    <location>
        <begin position="24"/>
        <end position="139"/>
    </location>
</feature>
<feature type="region of interest" description="Disordered" evidence="1">
    <location>
        <begin position="48"/>
        <end position="139"/>
    </location>
</feature>
<comment type="caution">
    <text evidence="3">The sequence shown here is derived from an EMBL/GenBank/DDBJ whole genome shotgun (WGS) entry which is preliminary data.</text>
</comment>
<feature type="compositionally biased region" description="Polar residues" evidence="1">
    <location>
        <begin position="56"/>
        <end position="81"/>
    </location>
</feature>
<reference evidence="3 4" key="1">
    <citation type="submission" date="2021-11" db="EMBL/GenBank/DDBJ databases">
        <authorList>
            <person name="Islam A."/>
            <person name="Islam S."/>
            <person name="Flora M.S."/>
            <person name="Rahman M."/>
            <person name="Ziaur R.M."/>
            <person name="Epstein J.H."/>
            <person name="Hassan M."/>
            <person name="Klassen M."/>
            <person name="Woodard K."/>
            <person name="Webb A."/>
            <person name="Webby R.J."/>
            <person name="El Zowalaty M.E."/>
        </authorList>
    </citation>
    <scope>NUCLEOTIDE SEQUENCE [LARGE SCALE GENOMIC DNA]</scope>
    <source>
        <strain evidence="3">Pbs1</strain>
    </source>
</reference>
<sequence>MKISHVIALAAAVAASVAVPTAAELGLTTQVKSTSLLYKLQVGRRLGTSLRGSAEQVDQYSPSYSAEQNDSSHGSLDQQGTKDIADSKSASKDSERGEAEDDKKNGKEAKMVEDDKKEYGEKKEGSDTATKISTTNDST</sequence>
<dbReference type="Proteomes" id="UP001158986">
    <property type="component" value="Unassembled WGS sequence"/>
</dbReference>
<feature type="compositionally biased region" description="Polar residues" evidence="1">
    <location>
        <begin position="127"/>
        <end position="139"/>
    </location>
</feature>
<accession>A0ABN8CLX4</accession>
<evidence type="ECO:0000313" key="3">
    <source>
        <dbReference type="EMBL" id="CAH0514065.1"/>
    </source>
</evidence>
<gene>
    <name evidence="3" type="ORF">PBS001_LOCUS842</name>
</gene>
<evidence type="ECO:0008006" key="5">
    <source>
        <dbReference type="Google" id="ProtNLM"/>
    </source>
</evidence>
<evidence type="ECO:0000256" key="2">
    <source>
        <dbReference type="SAM" id="SignalP"/>
    </source>
</evidence>
<feature type="signal peptide" evidence="2">
    <location>
        <begin position="1"/>
        <end position="23"/>
    </location>
</feature>
<keyword evidence="4" id="KW-1185">Reference proteome</keyword>